<evidence type="ECO:0000256" key="16">
    <source>
        <dbReference type="ARBA" id="ARBA00049209"/>
    </source>
</evidence>
<evidence type="ECO:0000313" key="23">
    <source>
        <dbReference type="Proteomes" id="UP000325302"/>
    </source>
</evidence>
<dbReference type="GO" id="GO:0052856">
    <property type="term" value="F:NAD(P)HX epimerase activity"/>
    <property type="evidence" value="ECO:0007669"/>
    <property type="project" value="UniProtKB-UniRule"/>
</dbReference>
<evidence type="ECO:0000256" key="15">
    <source>
        <dbReference type="ARBA" id="ARBA00048238"/>
    </source>
</evidence>
<keyword evidence="5 18" id="KW-0479">Metal-binding</keyword>
<dbReference type="EMBL" id="SMRS01000005">
    <property type="protein sequence ID" value="KAA0874740.1"/>
    <property type="molecule type" value="Genomic_DNA"/>
</dbReference>
<evidence type="ECO:0000256" key="12">
    <source>
        <dbReference type="ARBA" id="ARBA00023239"/>
    </source>
</evidence>
<comment type="catalytic activity">
    <reaction evidence="2 18 19">
        <text>(6R)-NADPHX = (6S)-NADPHX</text>
        <dbReference type="Rhea" id="RHEA:32227"/>
        <dbReference type="ChEBI" id="CHEBI:64076"/>
        <dbReference type="ChEBI" id="CHEBI:64077"/>
        <dbReference type="EC" id="5.1.99.6"/>
    </reaction>
</comment>
<accession>A0A5A9W1R9</accession>
<evidence type="ECO:0000256" key="6">
    <source>
        <dbReference type="ARBA" id="ARBA00022741"/>
    </source>
</evidence>
<evidence type="ECO:0000256" key="8">
    <source>
        <dbReference type="ARBA" id="ARBA00022857"/>
    </source>
</evidence>
<feature type="binding site" evidence="17">
    <location>
        <position position="330"/>
    </location>
    <ligand>
        <name>(6S)-NADPHX</name>
        <dbReference type="ChEBI" id="CHEBI:64076"/>
    </ligand>
</feature>
<feature type="binding site" evidence="18">
    <location>
        <begin position="138"/>
        <end position="144"/>
    </location>
    <ligand>
        <name>(6S)-NADPHX</name>
        <dbReference type="ChEBI" id="CHEBI:64076"/>
    </ligand>
</feature>
<dbReference type="GO" id="GO:0052855">
    <property type="term" value="F:ADP-dependent NAD(P)H-hydrate dehydratase activity"/>
    <property type="evidence" value="ECO:0007669"/>
    <property type="project" value="UniProtKB-UniRule"/>
</dbReference>
<comment type="similarity">
    <text evidence="3 19">In the N-terminal section; belongs to the NnrE/AIBP family.</text>
</comment>
<comment type="catalytic activity">
    <reaction evidence="16 17 19">
        <text>(6S)-NADPHX + ADP = AMP + phosphate + NADPH + H(+)</text>
        <dbReference type="Rhea" id="RHEA:32235"/>
        <dbReference type="ChEBI" id="CHEBI:15378"/>
        <dbReference type="ChEBI" id="CHEBI:43474"/>
        <dbReference type="ChEBI" id="CHEBI:57783"/>
        <dbReference type="ChEBI" id="CHEBI:64076"/>
        <dbReference type="ChEBI" id="CHEBI:456215"/>
        <dbReference type="ChEBI" id="CHEBI:456216"/>
        <dbReference type="EC" id="4.2.1.136"/>
    </reaction>
</comment>
<feature type="binding site" evidence="17">
    <location>
        <position position="443"/>
    </location>
    <ligand>
        <name>AMP</name>
        <dbReference type="ChEBI" id="CHEBI:456215"/>
    </ligand>
</feature>
<dbReference type="Gene3D" id="3.40.50.10260">
    <property type="entry name" value="YjeF N-terminal domain"/>
    <property type="match status" value="1"/>
</dbReference>
<keyword evidence="8 17" id="KW-0521">NADP</keyword>
<dbReference type="NCBIfam" id="TIGR00197">
    <property type="entry name" value="yjeF_nterm"/>
    <property type="match status" value="1"/>
</dbReference>
<dbReference type="HAMAP" id="MF_01965">
    <property type="entry name" value="NADHX_dehydratase"/>
    <property type="match status" value="1"/>
</dbReference>
<evidence type="ECO:0000256" key="13">
    <source>
        <dbReference type="ARBA" id="ARBA00023268"/>
    </source>
</evidence>
<evidence type="ECO:0000256" key="17">
    <source>
        <dbReference type="HAMAP-Rule" id="MF_01965"/>
    </source>
</evidence>
<feature type="binding site" evidence="18">
    <location>
        <position position="167"/>
    </location>
    <ligand>
        <name>(6S)-NADPHX</name>
        <dbReference type="ChEBI" id="CHEBI:64076"/>
    </ligand>
</feature>
<dbReference type="PROSITE" id="PS51383">
    <property type="entry name" value="YJEF_C_3"/>
    <property type="match status" value="1"/>
</dbReference>
<dbReference type="NCBIfam" id="TIGR00196">
    <property type="entry name" value="yjeF_cterm"/>
    <property type="match status" value="1"/>
</dbReference>
<dbReference type="GO" id="GO:0046496">
    <property type="term" value="P:nicotinamide nucleotide metabolic process"/>
    <property type="evidence" value="ECO:0007669"/>
    <property type="project" value="UniProtKB-UniRule"/>
</dbReference>
<evidence type="ECO:0000256" key="10">
    <source>
        <dbReference type="ARBA" id="ARBA00023027"/>
    </source>
</evidence>
<evidence type="ECO:0000256" key="2">
    <source>
        <dbReference type="ARBA" id="ARBA00000909"/>
    </source>
</evidence>
<reference evidence="22 23" key="1">
    <citation type="submission" date="2019-03" db="EMBL/GenBank/DDBJ databases">
        <title>Nitrincola sp. nov. isolated from an Indian soda lake.</title>
        <authorList>
            <person name="Joshi A."/>
            <person name="Thite S.V."/>
            <person name="Joseph N."/>
            <person name="Dhotre D."/>
            <person name="Moorthy M."/>
            <person name="Shouche Y.S."/>
        </authorList>
    </citation>
    <scope>NUCLEOTIDE SEQUENCE [LARGE SCALE GENOMIC DNA]</scope>
    <source>
        <strain evidence="22 23">MEB193</strain>
    </source>
</reference>
<comment type="similarity">
    <text evidence="17">Belongs to the NnrD/CARKD family.</text>
</comment>
<evidence type="ECO:0000256" key="14">
    <source>
        <dbReference type="ARBA" id="ARBA00025153"/>
    </source>
</evidence>
<keyword evidence="7 17" id="KW-0067">ATP-binding</keyword>
<evidence type="ECO:0000259" key="21">
    <source>
        <dbReference type="PROSITE" id="PS51385"/>
    </source>
</evidence>
<dbReference type="GO" id="GO:0005524">
    <property type="term" value="F:ATP binding"/>
    <property type="evidence" value="ECO:0007669"/>
    <property type="project" value="UniProtKB-UniRule"/>
</dbReference>
<feature type="binding site" evidence="17">
    <location>
        <position position="378"/>
    </location>
    <ligand>
        <name>(6S)-NADPHX</name>
        <dbReference type="ChEBI" id="CHEBI:64076"/>
    </ligand>
</feature>
<comment type="function">
    <text evidence="17">Catalyzes the dehydration of the S-form of NAD(P)HX at the expense of ADP, which is converted to AMP. Together with NAD(P)HX epimerase, which catalyzes the epimerization of the S- and R-forms, the enzyme allows the repair of both epimers of NAD(P)HX, a damaged form of NAD(P)H that is a result of enzymatic or heat-dependent hydration.</text>
</comment>
<dbReference type="Proteomes" id="UP000325302">
    <property type="component" value="Unassembled WGS sequence"/>
</dbReference>
<dbReference type="GO" id="GO:0046872">
    <property type="term" value="F:metal ion binding"/>
    <property type="evidence" value="ECO:0007669"/>
    <property type="project" value="UniProtKB-UniRule"/>
</dbReference>
<evidence type="ECO:0000256" key="18">
    <source>
        <dbReference type="HAMAP-Rule" id="MF_01966"/>
    </source>
</evidence>
<keyword evidence="12 17" id="KW-0456">Lyase</keyword>
<comment type="subunit">
    <text evidence="17">Homotetramer.</text>
</comment>
<feature type="binding site" evidence="17">
    <location>
        <position position="269"/>
    </location>
    <ligand>
        <name>(6S)-NADPHX</name>
        <dbReference type="ChEBI" id="CHEBI:64076"/>
    </ligand>
</feature>
<dbReference type="SUPFAM" id="SSF64153">
    <property type="entry name" value="YjeF N-terminal domain-like"/>
    <property type="match status" value="1"/>
</dbReference>
<feature type="binding site" evidence="17">
    <location>
        <begin position="415"/>
        <end position="419"/>
    </location>
    <ligand>
        <name>AMP</name>
        <dbReference type="ChEBI" id="CHEBI:456215"/>
    </ligand>
</feature>
<evidence type="ECO:0000256" key="19">
    <source>
        <dbReference type="PIRNR" id="PIRNR017184"/>
    </source>
</evidence>
<evidence type="ECO:0000256" key="11">
    <source>
        <dbReference type="ARBA" id="ARBA00023235"/>
    </source>
</evidence>
<sequence length="505" mass="53210">MAVNRQLLPTALYTAEACRALDRAAIERFQIPGFRLMQRAGHAVFSEICQRWPEARSLTLLCGRGNNGGDGLIVAGLALQQGWQVQVVTLLETFEYADSLQGEALEAWRWASSVGVVAQTWHSGCEFSGELIVDALLGIGLTGEVQGTAREAIQRMNAVSRPVIAVDIPSGLCADTGGVLGVAVKASLTLTFIGLKPGLLMHQGVDHVGQLLFDALHLPDELYEDIPVSAFRTDMEDLAHTLLPRAASAHKGNFGHLLVVGGDYGLGGAALLAAEAACRSGAGLVSLATRPEHVWASLARRPEVMARAVSSGQDLEPLLALPSVLLIGPGLGRGAWADQMMQKALTFQKSMLFDADALRRLPEREVFASSRRWVMTPHPGEAAELLGMSVEAVQADRFAAVRELQRRFGGVVVLKGAGSLTFDGDAMHLCSAGNPGMAVGGMGDVLSGIIAALMAQGCKPIDAARLGVFAHAAAGDLCALDAGQRGLLPSDLIAKIRELLNAGLS</sequence>
<dbReference type="GO" id="GO:0110051">
    <property type="term" value="P:metabolite repair"/>
    <property type="evidence" value="ECO:0007669"/>
    <property type="project" value="TreeGrafter"/>
</dbReference>
<comment type="similarity">
    <text evidence="18">Belongs to the NnrE/AIBP family.</text>
</comment>
<name>A0A5A9W1R9_9GAMM</name>
<comment type="catalytic activity">
    <reaction evidence="15 17 19">
        <text>(6S)-NADHX + ADP = AMP + phosphate + NADH + H(+)</text>
        <dbReference type="Rhea" id="RHEA:32223"/>
        <dbReference type="ChEBI" id="CHEBI:15378"/>
        <dbReference type="ChEBI" id="CHEBI:43474"/>
        <dbReference type="ChEBI" id="CHEBI:57945"/>
        <dbReference type="ChEBI" id="CHEBI:64074"/>
        <dbReference type="ChEBI" id="CHEBI:456215"/>
        <dbReference type="ChEBI" id="CHEBI:456216"/>
        <dbReference type="EC" id="4.2.1.136"/>
    </reaction>
</comment>
<keyword evidence="10 17" id="KW-0520">NAD</keyword>
<keyword evidence="13" id="KW-0511">Multifunctional enzyme</keyword>
<dbReference type="InterPro" id="IPR000631">
    <property type="entry name" value="CARKD"/>
</dbReference>
<comment type="catalytic activity">
    <reaction evidence="1 18 19">
        <text>(6R)-NADHX = (6S)-NADHX</text>
        <dbReference type="Rhea" id="RHEA:32215"/>
        <dbReference type="ChEBI" id="CHEBI:64074"/>
        <dbReference type="ChEBI" id="CHEBI:64075"/>
        <dbReference type="EC" id="5.1.99.6"/>
    </reaction>
</comment>
<dbReference type="Pfam" id="PF01256">
    <property type="entry name" value="Carb_kinase"/>
    <property type="match status" value="1"/>
</dbReference>
<gene>
    <name evidence="18" type="primary">nnrE</name>
    <name evidence="17" type="synonym">nnrD</name>
    <name evidence="22" type="ORF">E1H14_07950</name>
</gene>
<dbReference type="Pfam" id="PF03853">
    <property type="entry name" value="YjeF_N"/>
    <property type="match status" value="1"/>
</dbReference>
<dbReference type="Gene3D" id="3.40.1190.20">
    <property type="match status" value="1"/>
</dbReference>
<evidence type="ECO:0000256" key="1">
    <source>
        <dbReference type="ARBA" id="ARBA00000013"/>
    </source>
</evidence>
<dbReference type="OrthoDB" id="9806925at2"/>
<dbReference type="PROSITE" id="PS01050">
    <property type="entry name" value="YJEF_C_2"/>
    <property type="match status" value="1"/>
</dbReference>
<evidence type="ECO:0000256" key="5">
    <source>
        <dbReference type="ARBA" id="ARBA00022723"/>
    </source>
</evidence>
<evidence type="ECO:0000256" key="9">
    <source>
        <dbReference type="ARBA" id="ARBA00022958"/>
    </source>
</evidence>
<dbReference type="InterPro" id="IPR004443">
    <property type="entry name" value="YjeF_N_dom"/>
</dbReference>
<dbReference type="PROSITE" id="PS51385">
    <property type="entry name" value="YJEF_N"/>
    <property type="match status" value="1"/>
</dbReference>
<keyword evidence="11 18" id="KW-0413">Isomerase</keyword>
<evidence type="ECO:0000259" key="20">
    <source>
        <dbReference type="PROSITE" id="PS51383"/>
    </source>
</evidence>
<proteinExistence type="inferred from homology"/>
<dbReference type="RefSeq" id="WP_149390920.1">
    <property type="nucleotide sequence ID" value="NZ_SMRS01000005.1"/>
</dbReference>
<dbReference type="EC" id="5.1.99.6" evidence="19"/>
<protein>
    <recommendedName>
        <fullName evidence="19">Bifunctional NAD(P)H-hydrate repair enzyme</fullName>
    </recommendedName>
    <alternativeName>
        <fullName evidence="19">Nicotinamide nucleotide repair protein</fullName>
    </alternativeName>
    <domain>
        <recommendedName>
            <fullName evidence="19">ADP-dependent (S)-NAD(P)H-hydrate dehydratase</fullName>
            <ecNumber evidence="19">4.2.1.136</ecNumber>
        </recommendedName>
        <alternativeName>
            <fullName evidence="19">ADP-dependent NAD(P)HX dehydratase</fullName>
        </alternativeName>
    </domain>
    <domain>
        <recommendedName>
            <fullName evidence="19">NAD(P)H-hydrate epimerase</fullName>
            <ecNumber evidence="19">5.1.99.6</ecNumber>
        </recommendedName>
    </domain>
</protein>
<feature type="binding site" evidence="18">
    <location>
        <begin position="66"/>
        <end position="70"/>
    </location>
    <ligand>
        <name>(6S)-NADPHX</name>
        <dbReference type="ChEBI" id="CHEBI:64076"/>
    </ligand>
</feature>
<comment type="function">
    <text evidence="18">Catalyzes the epimerization of the S- and R-forms of NAD(P)HX, a damaged form of NAD(P)H that is a result of enzymatic or heat-dependent hydration. This is a prerequisite for the S-specific NAD(P)H-hydrate dehydratase to allow the repair of both epimers of NAD(P)HX.</text>
</comment>
<feature type="binding site" evidence="18">
    <location>
        <position position="67"/>
    </location>
    <ligand>
        <name>K(+)</name>
        <dbReference type="ChEBI" id="CHEBI:29103"/>
    </ligand>
</feature>
<dbReference type="PANTHER" id="PTHR12592">
    <property type="entry name" value="ATP-DEPENDENT (S)-NAD(P)H-HYDRATE DEHYDRATASE FAMILY MEMBER"/>
    <property type="match status" value="1"/>
</dbReference>
<comment type="similarity">
    <text evidence="4 19">In the C-terminal section; belongs to the NnrD/CARKD family.</text>
</comment>
<comment type="function">
    <text evidence="14 19">Bifunctional enzyme that catalyzes the epimerization of the S- and R-forms of NAD(P)HX and the dehydration of the S-form of NAD(P)HX at the expense of ADP, which is converted to AMP. This allows the repair of both epimers of NAD(P)HX, a damaged form of NAD(P)H that is a result of enzymatic or heat-dependent hydration.</text>
</comment>
<comment type="caution">
    <text evidence="22">The sequence shown here is derived from an EMBL/GenBank/DDBJ whole genome shotgun (WGS) entry which is preliminary data.</text>
</comment>
<comment type="caution">
    <text evidence="18">Lacks conserved residue(s) required for the propagation of feature annotation.</text>
</comment>
<dbReference type="InterPro" id="IPR030677">
    <property type="entry name" value="Nnr"/>
</dbReference>
<comment type="cofactor">
    <cofactor evidence="18 19">
        <name>K(+)</name>
        <dbReference type="ChEBI" id="CHEBI:29103"/>
    </cofactor>
    <text evidence="18 19">Binds 1 potassium ion per subunit.</text>
</comment>
<dbReference type="CDD" id="cd01171">
    <property type="entry name" value="YXKO-related"/>
    <property type="match status" value="1"/>
</dbReference>
<dbReference type="PIRSF" id="PIRSF017184">
    <property type="entry name" value="Nnr"/>
    <property type="match status" value="1"/>
</dbReference>
<dbReference type="PANTHER" id="PTHR12592:SF0">
    <property type="entry name" value="ATP-DEPENDENT (S)-NAD(P)H-HYDRATE DEHYDRATASE"/>
    <property type="match status" value="1"/>
</dbReference>
<organism evidence="22 23">
    <name type="scientific">Nitrincola tapanii</name>
    <dbReference type="NCBI Taxonomy" id="1708751"/>
    <lineage>
        <taxon>Bacteria</taxon>
        <taxon>Pseudomonadati</taxon>
        <taxon>Pseudomonadota</taxon>
        <taxon>Gammaproteobacteria</taxon>
        <taxon>Oceanospirillales</taxon>
        <taxon>Oceanospirillaceae</taxon>
        <taxon>Nitrincola</taxon>
    </lineage>
</organism>
<dbReference type="SUPFAM" id="SSF53613">
    <property type="entry name" value="Ribokinase-like"/>
    <property type="match status" value="1"/>
</dbReference>
<dbReference type="InterPro" id="IPR017953">
    <property type="entry name" value="Carbohydrate_kinase_pred_CS"/>
</dbReference>
<evidence type="ECO:0000313" key="22">
    <source>
        <dbReference type="EMBL" id="KAA0874740.1"/>
    </source>
</evidence>
<feature type="binding site" evidence="18">
    <location>
        <position position="170"/>
    </location>
    <ligand>
        <name>K(+)</name>
        <dbReference type="ChEBI" id="CHEBI:29103"/>
    </ligand>
</feature>
<feature type="binding site" evidence="18">
    <location>
        <position position="134"/>
    </location>
    <ligand>
        <name>K(+)</name>
        <dbReference type="ChEBI" id="CHEBI:29103"/>
    </ligand>
</feature>
<dbReference type="InterPro" id="IPR029056">
    <property type="entry name" value="Ribokinase-like"/>
</dbReference>
<dbReference type="AlphaFoldDB" id="A0A5A9W1R9"/>
<evidence type="ECO:0000256" key="7">
    <source>
        <dbReference type="ARBA" id="ARBA00022840"/>
    </source>
</evidence>
<dbReference type="EC" id="4.2.1.136" evidence="19"/>
<feature type="domain" description="YjeF C-terminal" evidence="20">
    <location>
        <begin position="234"/>
        <end position="503"/>
    </location>
</feature>
<keyword evidence="9 18" id="KW-0630">Potassium</keyword>
<evidence type="ECO:0000256" key="4">
    <source>
        <dbReference type="ARBA" id="ARBA00009524"/>
    </source>
</evidence>
<comment type="cofactor">
    <cofactor evidence="17">
        <name>Mg(2+)</name>
        <dbReference type="ChEBI" id="CHEBI:18420"/>
    </cofactor>
</comment>
<feature type="domain" description="YjeF N-terminal" evidence="21">
    <location>
        <begin position="18"/>
        <end position="224"/>
    </location>
</feature>
<keyword evidence="23" id="KW-1185">Reference proteome</keyword>
<dbReference type="InterPro" id="IPR036652">
    <property type="entry name" value="YjeF_N_dom_sf"/>
</dbReference>
<evidence type="ECO:0000256" key="3">
    <source>
        <dbReference type="ARBA" id="ARBA00006001"/>
    </source>
</evidence>
<feature type="binding site" evidence="17">
    <location>
        <position position="444"/>
    </location>
    <ligand>
        <name>(6S)-NADPHX</name>
        <dbReference type="ChEBI" id="CHEBI:64076"/>
    </ligand>
</feature>
<keyword evidence="6 17" id="KW-0547">Nucleotide-binding</keyword>
<dbReference type="HAMAP" id="MF_01966">
    <property type="entry name" value="NADHX_epimerase"/>
    <property type="match status" value="1"/>
</dbReference>